<dbReference type="SUPFAM" id="SSF48452">
    <property type="entry name" value="TPR-like"/>
    <property type="match status" value="2"/>
</dbReference>
<dbReference type="EMBL" id="CAKKTJ010000176">
    <property type="protein sequence ID" value="CAH0477503.1"/>
    <property type="molecule type" value="Genomic_DNA"/>
</dbReference>
<dbReference type="SUPFAM" id="SSF144232">
    <property type="entry name" value="HIT/MYND zinc finger-like"/>
    <property type="match status" value="1"/>
</dbReference>
<dbReference type="PROSITE" id="PS51257">
    <property type="entry name" value="PROKAR_LIPOPROTEIN"/>
    <property type="match status" value="1"/>
</dbReference>
<dbReference type="Gene3D" id="6.10.140.2220">
    <property type="match status" value="1"/>
</dbReference>
<keyword evidence="3" id="KW-0862">Zinc</keyword>
<keyword evidence="2 4" id="KW-0863">Zinc-finger</keyword>
<dbReference type="Gene3D" id="3.30.40.10">
    <property type="entry name" value="Zinc/RING finger domain, C3HC4 (zinc finger)"/>
    <property type="match status" value="1"/>
</dbReference>
<evidence type="ECO:0000313" key="8">
    <source>
        <dbReference type="Proteomes" id="UP001160483"/>
    </source>
</evidence>
<dbReference type="InterPro" id="IPR006597">
    <property type="entry name" value="Sel1-like"/>
</dbReference>
<dbReference type="GO" id="GO:0008270">
    <property type="term" value="F:zinc ion binding"/>
    <property type="evidence" value="ECO:0007669"/>
    <property type="project" value="UniProtKB-KW"/>
</dbReference>
<evidence type="ECO:0000256" key="2">
    <source>
        <dbReference type="ARBA" id="ARBA00022771"/>
    </source>
</evidence>
<feature type="domain" description="MYND-type" evidence="6">
    <location>
        <begin position="1240"/>
        <end position="1282"/>
    </location>
</feature>
<dbReference type="SUPFAM" id="SSF81901">
    <property type="entry name" value="HCP-like"/>
    <property type="match status" value="1"/>
</dbReference>
<dbReference type="Pfam" id="PF08238">
    <property type="entry name" value="Sel1"/>
    <property type="match status" value="4"/>
</dbReference>
<protein>
    <recommendedName>
        <fullName evidence="6">MYND-type domain-containing protein</fullName>
    </recommendedName>
</protein>
<keyword evidence="5" id="KW-0802">TPR repeat</keyword>
<evidence type="ECO:0000256" key="5">
    <source>
        <dbReference type="PROSITE-ProRule" id="PRU00339"/>
    </source>
</evidence>
<feature type="repeat" description="TPR" evidence="5">
    <location>
        <begin position="871"/>
        <end position="904"/>
    </location>
</feature>
<dbReference type="Pfam" id="PF01753">
    <property type="entry name" value="zf-MYND"/>
    <property type="match status" value="1"/>
</dbReference>
<dbReference type="PROSITE" id="PS50005">
    <property type="entry name" value="TPR"/>
    <property type="match status" value="2"/>
</dbReference>
<evidence type="ECO:0000256" key="4">
    <source>
        <dbReference type="PROSITE-ProRule" id="PRU00134"/>
    </source>
</evidence>
<accession>A0AAU9KW31</accession>
<dbReference type="PROSITE" id="PS01360">
    <property type="entry name" value="ZF_MYND_1"/>
    <property type="match status" value="1"/>
</dbReference>
<sequence length="1309" mass="146592">MAKTKDDGSPSIETLASGAIAAGCLQAIMSMVHPELVKFVLFQKERVARSNARLERSTSRYFRKDREISDTSDLNIAQQNDLSYQLKYLRQHWHSHLRYYGLDPALPTIVQRALMFRNKVSHQNQLTLTQYKTAIATFEKLADIIECNALIRRQIRELVTKLLSFSPLNTREAVGDTKTSTTQVKDHAEITCEETESKLVFDLTQARMIPPPASLDQILQQNYLYDGDEEEYPLWMDLKLIGNDYYNEKNYTEAIEAYSQGLDVAPNQAVLFGNRAMCYLRLNEFERAREDAEDAIDADKLENVKYYRLLSEAIIGMKDYDEVKKICEQGLKLKSTDATLLSRKRTAETMIAKEKSDHDLEKKRLQLEERAKVKQVNAAVAANSVQVQLRPGKHKLTKTNNKQKNAAPEMELVPMLEYQEVPSKWIETHSRGSQRLKMYQQGSESLVVAAKILLQVTSSIGTPRLSKLQLDKLVKEGMANLRKAGKAGIAEAWFCLGVLYSSDVRKCMPLKADPHKMLECFQKAAELRPFIKPPGNRVFSHQGVAEAENELGVCYRDGKPASVVDVDLEKAFHYFLRSAEHDYPIGQYHVAIAYATGSGTPVDAFAARMWTSRAAQHGLPAAQHYLAELFEKGYGGKRDVSQAQEWTLAACQSRLSGLLLKHDFADNGITASGSGKIDDQFLCNSTILQRGKAALQEFYSAYLDKDRKDNGAEFGNGSDGDDDKLLIAKVTSLPLEFSSSFDIIGMYRPPSAVIDAEIQSRAQAGGITAWKYLASKELLGSAAKLLALWDFKGALRDLKKADLMWEWPKGALAAATSTDLLPKILKEAAVSLQINPRDIDAAYVIGRWQMMSSQDDVCHWRRCAKMHPNEASFRFYLGAAYLTMQRYDDALVAMEAALAIQKKPDWLYWFAAPMIGLGLIEPAMSIYKEYVNTNPPDERFIPDAYYSIGALYFKQRNNAMATVYHELGQMAESVTIRFPAFYPSVLYDIPKETLRSGMKMNGFMESSVIAKILAQNMADCGFCKATIKVTQLLGHKLSKCPRRAVACQDCSEHMVFDLLQTHRLSRHAASGVGRKKKAKEERHSQNTVAGLSLQQTELANTALRQSDGLQDLVAPKFHFVGTILDITRGKSTQTVFTLETIFGQRWTLRVNCISKTSRSNAAVALSKAIEGAEVTNSVLVFWRLSPPLEMIDQCTVAIPMQREVYGQDVVLYVLKCSAQGVGFELCQLRHNKYIGNGLLCTSCGNPNIPAKSLLACGACKMVKYCSRNCQRMHWKGGHRHMCQDAAFFNYCTTMSEDITPPGLQKAVGT</sequence>
<evidence type="ECO:0000256" key="3">
    <source>
        <dbReference type="ARBA" id="ARBA00022833"/>
    </source>
</evidence>
<dbReference type="InterPro" id="IPR052758">
    <property type="entry name" value="SRC_co-chaperone"/>
</dbReference>
<evidence type="ECO:0000256" key="1">
    <source>
        <dbReference type="ARBA" id="ARBA00022723"/>
    </source>
</evidence>
<dbReference type="InterPro" id="IPR019734">
    <property type="entry name" value="TPR_rpt"/>
</dbReference>
<dbReference type="Proteomes" id="UP001160483">
    <property type="component" value="Unassembled WGS sequence"/>
</dbReference>
<name>A0AAU9KW31_9STRA</name>
<gene>
    <name evidence="7" type="ORF">PBS003_LOCUS4249</name>
</gene>
<dbReference type="InterPro" id="IPR013083">
    <property type="entry name" value="Znf_RING/FYVE/PHD"/>
</dbReference>
<evidence type="ECO:0000313" key="7">
    <source>
        <dbReference type="EMBL" id="CAH0477503.1"/>
    </source>
</evidence>
<dbReference type="Gene3D" id="1.25.40.10">
    <property type="entry name" value="Tetratricopeptide repeat domain"/>
    <property type="match status" value="3"/>
</dbReference>
<dbReference type="PANTHER" id="PTHR44200:SF1">
    <property type="entry name" value="DNAJ HOMOLOG SUBFAMILY C MEMBER 7"/>
    <property type="match status" value="1"/>
</dbReference>
<dbReference type="PANTHER" id="PTHR44200">
    <property type="entry name" value="DNAJ HOMOLOG SUBFAMILY C MEMBER 7"/>
    <property type="match status" value="1"/>
</dbReference>
<dbReference type="SMART" id="SM00028">
    <property type="entry name" value="TPR"/>
    <property type="match status" value="6"/>
</dbReference>
<reference evidence="7" key="1">
    <citation type="submission" date="2021-11" db="EMBL/GenBank/DDBJ databases">
        <authorList>
            <person name="Islam A."/>
            <person name="Islam S."/>
            <person name="Flora M.S."/>
            <person name="Rahman M."/>
            <person name="Ziaur R.M."/>
            <person name="Epstein J.H."/>
            <person name="Hassan M."/>
            <person name="Klassen M."/>
            <person name="Woodard K."/>
            <person name="Webb A."/>
            <person name="Webby R.J."/>
            <person name="El Zowalaty M.E."/>
        </authorList>
    </citation>
    <scope>NUCLEOTIDE SEQUENCE</scope>
    <source>
        <strain evidence="7">Pbs3</strain>
    </source>
</reference>
<dbReference type="SMART" id="SM00671">
    <property type="entry name" value="SEL1"/>
    <property type="match status" value="4"/>
</dbReference>
<feature type="repeat" description="TPR" evidence="5">
    <location>
        <begin position="235"/>
        <end position="268"/>
    </location>
</feature>
<keyword evidence="1" id="KW-0479">Metal-binding</keyword>
<organism evidence="7 8">
    <name type="scientific">Peronospora belbahrii</name>
    <dbReference type="NCBI Taxonomy" id="622444"/>
    <lineage>
        <taxon>Eukaryota</taxon>
        <taxon>Sar</taxon>
        <taxon>Stramenopiles</taxon>
        <taxon>Oomycota</taxon>
        <taxon>Peronosporomycetes</taxon>
        <taxon>Peronosporales</taxon>
        <taxon>Peronosporaceae</taxon>
        <taxon>Peronospora</taxon>
    </lineage>
</organism>
<dbReference type="InterPro" id="IPR002893">
    <property type="entry name" value="Znf_MYND"/>
</dbReference>
<proteinExistence type="predicted"/>
<dbReference type="InterPro" id="IPR011990">
    <property type="entry name" value="TPR-like_helical_dom_sf"/>
</dbReference>
<dbReference type="PROSITE" id="PS50865">
    <property type="entry name" value="ZF_MYND_2"/>
    <property type="match status" value="1"/>
</dbReference>
<evidence type="ECO:0000259" key="6">
    <source>
        <dbReference type="PROSITE" id="PS50865"/>
    </source>
</evidence>
<comment type="caution">
    <text evidence="7">The sequence shown here is derived from an EMBL/GenBank/DDBJ whole genome shotgun (WGS) entry which is preliminary data.</text>
</comment>